<dbReference type="Gene3D" id="3.60.20.10">
    <property type="entry name" value="Glutamine Phosphoribosylpyrophosphate, subunit 1, domain 1"/>
    <property type="match status" value="1"/>
</dbReference>
<dbReference type="InterPro" id="IPR001353">
    <property type="entry name" value="Proteasome_sua/b"/>
</dbReference>
<dbReference type="STRING" id="2020962.A0A2N1J8I4"/>
<dbReference type="InterPro" id="IPR029055">
    <property type="entry name" value="Ntn_hydrolases_N"/>
</dbReference>
<comment type="similarity">
    <text evidence="4">Belongs to the peptidase T1B family.</text>
</comment>
<dbReference type="GO" id="GO:0019774">
    <property type="term" value="C:proteasome core complex, beta-subunit complex"/>
    <property type="evidence" value="ECO:0007669"/>
    <property type="project" value="UniProtKB-UniRule"/>
</dbReference>
<dbReference type="InterPro" id="IPR016050">
    <property type="entry name" value="Proteasome_bsu_CS"/>
</dbReference>
<dbReference type="Pfam" id="PF00227">
    <property type="entry name" value="Proteasome"/>
    <property type="match status" value="1"/>
</dbReference>
<gene>
    <name evidence="5" type="primary">PRE4</name>
    <name evidence="5" type="ORF">MVES_003139</name>
</gene>
<dbReference type="OrthoDB" id="10248542at2759"/>
<evidence type="ECO:0000256" key="2">
    <source>
        <dbReference type="ARBA" id="ARBA00022942"/>
    </source>
</evidence>
<keyword evidence="6" id="KW-1185">Reference proteome</keyword>
<protein>
    <recommendedName>
        <fullName evidence="4">Proteasome subunit beta</fullName>
    </recommendedName>
</protein>
<dbReference type="SUPFAM" id="SSF56235">
    <property type="entry name" value="N-terminal nucleophile aminohydrolases (Ntn hydrolases)"/>
    <property type="match status" value="1"/>
</dbReference>
<dbReference type="Proteomes" id="UP000232875">
    <property type="component" value="Unassembled WGS sequence"/>
</dbReference>
<dbReference type="EMBL" id="KZ454993">
    <property type="protein sequence ID" value="PKI82856.1"/>
    <property type="molecule type" value="Genomic_DNA"/>
</dbReference>
<dbReference type="GO" id="GO:0051603">
    <property type="term" value="P:proteolysis involved in protein catabolic process"/>
    <property type="evidence" value="ECO:0007669"/>
    <property type="project" value="InterPro"/>
</dbReference>
<dbReference type="CDD" id="cd03760">
    <property type="entry name" value="proteasome_beta_type_4"/>
    <property type="match status" value="1"/>
</dbReference>
<dbReference type="InterPro" id="IPR023333">
    <property type="entry name" value="Proteasome_suB-type"/>
</dbReference>
<keyword evidence="2 4" id="KW-0647">Proteasome</keyword>
<dbReference type="GO" id="GO:0005634">
    <property type="term" value="C:nucleus"/>
    <property type="evidence" value="ECO:0007669"/>
    <property type="project" value="UniProtKB-SubCell"/>
</dbReference>
<evidence type="ECO:0000256" key="1">
    <source>
        <dbReference type="ARBA" id="ARBA00022490"/>
    </source>
</evidence>
<dbReference type="PANTHER" id="PTHR32194:SF6">
    <property type="entry name" value="PROTEASOME SUBUNIT BETA"/>
    <property type="match status" value="1"/>
</dbReference>
<keyword evidence="3 4" id="KW-0539">Nucleus</keyword>
<dbReference type="FunFam" id="3.60.20.10:FF:000014">
    <property type="entry name" value="Proteasome subunit beta type-7"/>
    <property type="match status" value="1"/>
</dbReference>
<comment type="subcellular location">
    <subcellularLocation>
        <location evidence="4">Cytoplasm</location>
    </subcellularLocation>
    <subcellularLocation>
        <location evidence="4">Nucleus</location>
    </subcellularLocation>
</comment>
<accession>A0A2N1J8I4</accession>
<evidence type="ECO:0000313" key="6">
    <source>
        <dbReference type="Proteomes" id="UP000232875"/>
    </source>
</evidence>
<comment type="function">
    <text evidence="4">Non-catalytic component of the proteasome.</text>
</comment>
<evidence type="ECO:0000256" key="4">
    <source>
        <dbReference type="PIRNR" id="PIRNR001213"/>
    </source>
</evidence>
<sequence length="270" mass="30154">MYAYPGQSWSSKPTVDHVSAANATWDMNAPVHRPKDAFDDARQHTQQPIVTGTSVLGIRYKDGVMLAADTLASYGSLARFMDMDRLQKVGENVVIGAGGDMSDWQYIKHMLSKLIQEQENEEDGHILTPPQVYAYLSRVMYKRRSDMNPLWNALVVAGFDAKTSAPFLGYVDLLGTSYQSPTVATGFGLHLAQPMLRKAIEGREETLTEDEARAILDDCMRVLYYRDARSLNRFYISTVTKDGVKQDGPHSVSTNWSFAEGLRGYGPQTQ</sequence>
<dbReference type="PIRSF" id="PIRSF001213">
    <property type="entry name" value="Psome_endopept_beta"/>
    <property type="match status" value="1"/>
</dbReference>
<dbReference type="InterPro" id="IPR016295">
    <property type="entry name" value="Proteasome_beta4"/>
</dbReference>
<dbReference type="AlphaFoldDB" id="A0A2N1J8I4"/>
<dbReference type="GO" id="GO:0005737">
    <property type="term" value="C:cytoplasm"/>
    <property type="evidence" value="ECO:0007669"/>
    <property type="project" value="UniProtKB-SubCell"/>
</dbReference>
<evidence type="ECO:0000256" key="3">
    <source>
        <dbReference type="ARBA" id="ARBA00023242"/>
    </source>
</evidence>
<organism evidence="5 6">
    <name type="scientific">Malassezia vespertilionis</name>
    <dbReference type="NCBI Taxonomy" id="2020962"/>
    <lineage>
        <taxon>Eukaryota</taxon>
        <taxon>Fungi</taxon>
        <taxon>Dikarya</taxon>
        <taxon>Basidiomycota</taxon>
        <taxon>Ustilaginomycotina</taxon>
        <taxon>Malasseziomycetes</taxon>
        <taxon>Malasseziales</taxon>
        <taxon>Malasseziaceae</taxon>
        <taxon>Malassezia</taxon>
    </lineage>
</organism>
<keyword evidence="1 4" id="KW-0963">Cytoplasm</keyword>
<dbReference type="PANTHER" id="PTHR32194">
    <property type="entry name" value="METALLOPROTEASE TLDD"/>
    <property type="match status" value="1"/>
</dbReference>
<name>A0A2N1J8I4_9BASI</name>
<dbReference type="PROSITE" id="PS51476">
    <property type="entry name" value="PROTEASOME_BETA_2"/>
    <property type="match status" value="1"/>
</dbReference>
<evidence type="ECO:0000313" key="5">
    <source>
        <dbReference type="EMBL" id="PKI82856.1"/>
    </source>
</evidence>
<proteinExistence type="inferred from homology"/>
<reference evidence="5 6" key="1">
    <citation type="submission" date="2017-10" db="EMBL/GenBank/DDBJ databases">
        <title>A novel species of cold-tolerant Malassezia isolated from bats.</title>
        <authorList>
            <person name="Lorch J.M."/>
            <person name="Palmer J.M."/>
            <person name="Vanderwolf K.J."/>
            <person name="Schmidt K.Z."/>
            <person name="Verant M.L."/>
            <person name="Weller T.J."/>
            <person name="Blehert D.S."/>
        </authorList>
    </citation>
    <scope>NUCLEOTIDE SEQUENCE [LARGE SCALE GENOMIC DNA]</scope>
    <source>
        <strain evidence="5 6">NWHC:44797-103</strain>
    </source>
</reference>
<dbReference type="PROSITE" id="PS00854">
    <property type="entry name" value="PROTEASOME_BETA_1"/>
    <property type="match status" value="1"/>
</dbReference>